<dbReference type="AlphaFoldDB" id="A0A3N4HKB4"/>
<dbReference type="InterPro" id="IPR015421">
    <property type="entry name" value="PyrdxlP-dep_Trfase_major"/>
</dbReference>
<dbReference type="InterPro" id="IPR015424">
    <property type="entry name" value="PyrdxlP-dep_Trfase"/>
</dbReference>
<keyword evidence="2 3" id="KW-0663">Pyridoxal phosphate</keyword>
<evidence type="ECO:0000256" key="3">
    <source>
        <dbReference type="PIRSR" id="PIRSR001434-2"/>
    </source>
</evidence>
<proteinExistence type="inferred from homology"/>
<dbReference type="Gene3D" id="3.90.1150.10">
    <property type="entry name" value="Aspartate Aminotransferase, domain 1"/>
    <property type="match status" value="1"/>
</dbReference>
<gene>
    <name evidence="5" type="ORF">BJ508DRAFT_419402</name>
</gene>
<dbReference type="InterPro" id="IPR000277">
    <property type="entry name" value="Cys/Met-Metab_PyrdxlP-dep_enz"/>
</dbReference>
<dbReference type="GO" id="GO:0016846">
    <property type="term" value="F:carbon-sulfur lyase activity"/>
    <property type="evidence" value="ECO:0007669"/>
    <property type="project" value="TreeGrafter"/>
</dbReference>
<dbReference type="Proteomes" id="UP000275078">
    <property type="component" value="Unassembled WGS sequence"/>
</dbReference>
<dbReference type="Gene3D" id="3.40.640.10">
    <property type="entry name" value="Type I PLP-dependent aspartate aminotransferase-like (Major domain)"/>
    <property type="match status" value="1"/>
</dbReference>
<dbReference type="PIRSF" id="PIRSF001434">
    <property type="entry name" value="CGS"/>
    <property type="match status" value="1"/>
</dbReference>
<dbReference type="SUPFAM" id="SSF53383">
    <property type="entry name" value="PLP-dependent transferases"/>
    <property type="match status" value="1"/>
</dbReference>
<keyword evidence="6" id="KW-1185">Reference proteome</keyword>
<dbReference type="GO" id="GO:0019346">
    <property type="term" value="P:transsulfuration"/>
    <property type="evidence" value="ECO:0007669"/>
    <property type="project" value="InterPro"/>
</dbReference>
<dbReference type="GO" id="GO:0030170">
    <property type="term" value="F:pyridoxal phosphate binding"/>
    <property type="evidence" value="ECO:0007669"/>
    <property type="project" value="InterPro"/>
</dbReference>
<reference evidence="5 6" key="1">
    <citation type="journal article" date="2018" name="Nat. Ecol. Evol.">
        <title>Pezizomycetes genomes reveal the molecular basis of ectomycorrhizal truffle lifestyle.</title>
        <authorList>
            <person name="Murat C."/>
            <person name="Payen T."/>
            <person name="Noel B."/>
            <person name="Kuo A."/>
            <person name="Morin E."/>
            <person name="Chen J."/>
            <person name="Kohler A."/>
            <person name="Krizsan K."/>
            <person name="Balestrini R."/>
            <person name="Da Silva C."/>
            <person name="Montanini B."/>
            <person name="Hainaut M."/>
            <person name="Levati E."/>
            <person name="Barry K.W."/>
            <person name="Belfiori B."/>
            <person name="Cichocki N."/>
            <person name="Clum A."/>
            <person name="Dockter R.B."/>
            <person name="Fauchery L."/>
            <person name="Guy J."/>
            <person name="Iotti M."/>
            <person name="Le Tacon F."/>
            <person name="Lindquist E.A."/>
            <person name="Lipzen A."/>
            <person name="Malagnac F."/>
            <person name="Mello A."/>
            <person name="Molinier V."/>
            <person name="Miyauchi S."/>
            <person name="Poulain J."/>
            <person name="Riccioni C."/>
            <person name="Rubini A."/>
            <person name="Sitrit Y."/>
            <person name="Splivallo R."/>
            <person name="Traeger S."/>
            <person name="Wang M."/>
            <person name="Zifcakova L."/>
            <person name="Wipf D."/>
            <person name="Zambonelli A."/>
            <person name="Paolocci F."/>
            <person name="Nowrousian M."/>
            <person name="Ottonello S."/>
            <person name="Baldrian P."/>
            <person name="Spatafora J.W."/>
            <person name="Henrissat B."/>
            <person name="Nagy L.G."/>
            <person name="Aury J.M."/>
            <person name="Wincker P."/>
            <person name="Grigoriev I.V."/>
            <person name="Bonfante P."/>
            <person name="Martin F.M."/>
        </authorList>
    </citation>
    <scope>NUCLEOTIDE SEQUENCE [LARGE SCALE GENOMIC DNA]</scope>
    <source>
        <strain evidence="5 6">RN42</strain>
    </source>
</reference>
<dbReference type="GO" id="GO:0005737">
    <property type="term" value="C:cytoplasm"/>
    <property type="evidence" value="ECO:0007669"/>
    <property type="project" value="TreeGrafter"/>
</dbReference>
<name>A0A3N4HKB4_ASCIM</name>
<dbReference type="EMBL" id="ML119855">
    <property type="protein sequence ID" value="RPA72581.1"/>
    <property type="molecule type" value="Genomic_DNA"/>
</dbReference>
<organism evidence="5 6">
    <name type="scientific">Ascobolus immersus RN42</name>
    <dbReference type="NCBI Taxonomy" id="1160509"/>
    <lineage>
        <taxon>Eukaryota</taxon>
        <taxon>Fungi</taxon>
        <taxon>Dikarya</taxon>
        <taxon>Ascomycota</taxon>
        <taxon>Pezizomycotina</taxon>
        <taxon>Pezizomycetes</taxon>
        <taxon>Pezizales</taxon>
        <taxon>Ascobolaceae</taxon>
        <taxon>Ascobolus</taxon>
    </lineage>
</organism>
<dbReference type="FunFam" id="3.90.1150.10:FF:000066">
    <property type="entry name" value="Putative cystathionine beta-lyase"/>
    <property type="match status" value="1"/>
</dbReference>
<comment type="similarity">
    <text evidence="4">Belongs to the trans-sulfuration enzymes family.</text>
</comment>
<evidence type="ECO:0000313" key="5">
    <source>
        <dbReference type="EMBL" id="RPA72581.1"/>
    </source>
</evidence>
<evidence type="ECO:0000256" key="2">
    <source>
        <dbReference type="ARBA" id="ARBA00022898"/>
    </source>
</evidence>
<accession>A0A3N4HKB4</accession>
<dbReference type="InterPro" id="IPR054542">
    <property type="entry name" value="Cys_met_metab_PP"/>
</dbReference>
<protein>
    <submittedName>
        <fullName evidence="5">Cys/Met metabolism PLP-dependent enzyme</fullName>
    </submittedName>
</protein>
<dbReference type="STRING" id="1160509.A0A3N4HKB4"/>
<dbReference type="PROSITE" id="PS00868">
    <property type="entry name" value="CYS_MET_METAB_PP"/>
    <property type="match status" value="1"/>
</dbReference>
<dbReference type="InterPro" id="IPR015422">
    <property type="entry name" value="PyrdxlP-dep_Trfase_small"/>
</dbReference>
<sequence>MSAPSQQGPRAATRAIHGDDHLNETTDVAPALHVSTTYRYTNIPENLKTAAEYGNLALPEEHIYSRFSIANTTRLEATLTSLLSGPAITYASGLASFHALMTYFNPRRIAISGAYHGVHDNVTLFQRITGLEKCSFDDIETKLGKGDIVHLETPLNPTGEAYEIKVLADRAHKVGALLVVDSTFAPPPLQEPFRWGADVVMHSGTKYIGGHSDMLCGVLVLNPESKFVKNAGRVGDEQPLSAKETAGNLRFERGIIGGVMGNLEGWLGLRSVRTMGLRLERASKNAAELVRFLVELLEGEGEEARQVQKVLRKVTHASLQREEWLKEQMPAGFGPVFSIYTKTENQARRLPSKVKYFHHATSLGGVESLIEWRAMSDEHVDTTLLRISTGIEDVEDLKEDLKQGLLALAAEQKEVVV</sequence>
<comment type="cofactor">
    <cofactor evidence="1 4">
        <name>pyridoxal 5'-phosphate</name>
        <dbReference type="ChEBI" id="CHEBI:597326"/>
    </cofactor>
</comment>
<dbReference type="PANTHER" id="PTHR11808:SF35">
    <property type="entry name" value="CYSTATHIONINE GAMMA-SYNTHASE (AFU_ORTHOLOGUE AFUA_7G01590)"/>
    <property type="match status" value="1"/>
</dbReference>
<dbReference type="OrthoDB" id="3512640at2759"/>
<evidence type="ECO:0000256" key="4">
    <source>
        <dbReference type="RuleBase" id="RU362118"/>
    </source>
</evidence>
<evidence type="ECO:0000313" key="6">
    <source>
        <dbReference type="Proteomes" id="UP000275078"/>
    </source>
</evidence>
<dbReference type="FunFam" id="3.40.640.10:FF:000072">
    <property type="entry name" value="Putative cystathionine beta-lyase"/>
    <property type="match status" value="1"/>
</dbReference>
<dbReference type="PANTHER" id="PTHR11808">
    <property type="entry name" value="TRANS-SULFURATION ENZYME FAMILY MEMBER"/>
    <property type="match status" value="1"/>
</dbReference>
<dbReference type="Pfam" id="PF01053">
    <property type="entry name" value="Cys_Met_Meta_PP"/>
    <property type="match status" value="1"/>
</dbReference>
<evidence type="ECO:0000256" key="1">
    <source>
        <dbReference type="ARBA" id="ARBA00001933"/>
    </source>
</evidence>
<feature type="modified residue" description="N6-(pyridoxal phosphate)lysine" evidence="3">
    <location>
        <position position="206"/>
    </location>
</feature>